<organism evidence="1 2">
    <name type="scientific">Lacimicrobium alkaliphilum</name>
    <dbReference type="NCBI Taxonomy" id="1526571"/>
    <lineage>
        <taxon>Bacteria</taxon>
        <taxon>Pseudomonadati</taxon>
        <taxon>Pseudomonadota</taxon>
        <taxon>Gammaproteobacteria</taxon>
        <taxon>Alteromonadales</taxon>
        <taxon>Alteromonadaceae</taxon>
        <taxon>Lacimicrobium</taxon>
    </lineage>
</organism>
<reference evidence="2" key="1">
    <citation type="journal article" date="2019" name="Int. J. Syst. Evol. Microbiol.">
        <title>The Global Catalogue of Microorganisms (GCM) 10K type strain sequencing project: providing services to taxonomists for standard genome sequencing and annotation.</title>
        <authorList>
            <consortium name="The Broad Institute Genomics Platform"/>
            <consortium name="The Broad Institute Genome Sequencing Center for Infectious Disease"/>
            <person name="Wu L."/>
            <person name="Ma J."/>
        </authorList>
    </citation>
    <scope>NUCLEOTIDE SEQUENCE [LARGE SCALE GENOMIC DNA]</scope>
    <source>
        <strain evidence="2">CGMCC 1.12923</strain>
    </source>
</reference>
<evidence type="ECO:0000313" key="2">
    <source>
        <dbReference type="Proteomes" id="UP000614272"/>
    </source>
</evidence>
<protein>
    <submittedName>
        <fullName evidence="1">Uncharacterized protein</fullName>
    </submittedName>
</protein>
<name>A0ABQ1RDQ4_9ALTE</name>
<gene>
    <name evidence="1" type="ORF">GCM10011357_18870</name>
</gene>
<evidence type="ECO:0000313" key="1">
    <source>
        <dbReference type="EMBL" id="GGD63763.1"/>
    </source>
</evidence>
<keyword evidence="2" id="KW-1185">Reference proteome</keyword>
<sequence>MLLKTLNKCDFSKIRQTIRFRRGVRVADKFVRNKFGHPQDGPKGAGQDARSNEHAVVLLKTLNNVNSVKYGRQ</sequence>
<accession>A0ABQ1RDQ4</accession>
<dbReference type="Proteomes" id="UP000614272">
    <property type="component" value="Unassembled WGS sequence"/>
</dbReference>
<dbReference type="EMBL" id="BMGJ01000006">
    <property type="protein sequence ID" value="GGD63763.1"/>
    <property type="molecule type" value="Genomic_DNA"/>
</dbReference>
<comment type="caution">
    <text evidence="1">The sequence shown here is derived from an EMBL/GenBank/DDBJ whole genome shotgun (WGS) entry which is preliminary data.</text>
</comment>
<proteinExistence type="predicted"/>